<dbReference type="InterPro" id="IPR003593">
    <property type="entry name" value="AAA+_ATPase"/>
</dbReference>
<dbReference type="InterPro" id="IPR003439">
    <property type="entry name" value="ABC_transporter-like_ATP-bd"/>
</dbReference>
<evidence type="ECO:0000256" key="3">
    <source>
        <dbReference type="ARBA" id="ARBA00022741"/>
    </source>
</evidence>
<keyword evidence="4 7" id="KW-0067">ATP-binding</keyword>
<feature type="compositionally biased region" description="Low complexity" evidence="5">
    <location>
        <begin position="306"/>
        <end position="321"/>
    </location>
</feature>
<evidence type="ECO:0000256" key="5">
    <source>
        <dbReference type="SAM" id="MobiDB-lite"/>
    </source>
</evidence>
<evidence type="ECO:0000256" key="4">
    <source>
        <dbReference type="ARBA" id="ARBA00022840"/>
    </source>
</evidence>
<dbReference type="SMART" id="SM00382">
    <property type="entry name" value="AAA"/>
    <property type="match status" value="1"/>
</dbReference>
<dbReference type="PROSITE" id="PS50893">
    <property type="entry name" value="ABC_TRANSPORTER_2"/>
    <property type="match status" value="1"/>
</dbReference>
<evidence type="ECO:0000259" key="6">
    <source>
        <dbReference type="PROSITE" id="PS50893"/>
    </source>
</evidence>
<dbReference type="GO" id="GO:0005524">
    <property type="term" value="F:ATP binding"/>
    <property type="evidence" value="ECO:0007669"/>
    <property type="project" value="UniProtKB-KW"/>
</dbReference>
<protein>
    <submittedName>
        <fullName evidence="7">Putative ABC transporter ATP-binding protein YxlF</fullName>
        <ecNumber evidence="7">3.6.3.-</ecNumber>
    </submittedName>
</protein>
<dbReference type="GO" id="GO:0016887">
    <property type="term" value="F:ATP hydrolysis activity"/>
    <property type="evidence" value="ECO:0007669"/>
    <property type="project" value="InterPro"/>
</dbReference>
<dbReference type="InterPro" id="IPR017871">
    <property type="entry name" value="ABC_transporter-like_CS"/>
</dbReference>
<feature type="domain" description="ABC transporter" evidence="6">
    <location>
        <begin position="5"/>
        <end position="232"/>
    </location>
</feature>
<sequence>MHDSLVLDRVTRHYKQVRALDALSMTVGGGELFGFVGGNGAGKTTAMRIVLGVLAADSGTVYWRGRPLDLAARRRIGYMPEERGLYPKMGAREQLVHFARLHGVDPAGARRRADHWLERFGLADRARDEVANLSLGNQQRVQLAAALVHDPVLLVLDEPFSGLDPAAVDEMSAVLRERAAEGAPVLFSSHHLELVERLCDRIGIIKEGALVAEGTVEELRSGGPRRYAVRVEPGEAQGNWVERVPGARAVGDDQGAVIVELPGGTDDQDLLRAALAAGPVRSFTPHLPRLAELYRETVEPVRGGSAADTADAAPAAERSAV</sequence>
<name>A0A4P6QBA0_9ACTN</name>
<accession>A0A4P6QBA0</accession>
<dbReference type="InterPro" id="IPR027417">
    <property type="entry name" value="P-loop_NTPase"/>
</dbReference>
<comment type="similarity">
    <text evidence="1">Belongs to the ABC transporter superfamily.</text>
</comment>
<dbReference type="EMBL" id="CP036455">
    <property type="protein sequence ID" value="QBI56677.1"/>
    <property type="molecule type" value="Genomic_DNA"/>
</dbReference>
<keyword evidence="2" id="KW-0813">Transport</keyword>
<dbReference type="PROSITE" id="PS00211">
    <property type="entry name" value="ABC_TRANSPORTER_1"/>
    <property type="match status" value="1"/>
</dbReference>
<dbReference type="KEGG" id="strr:EKD16_24675"/>
<dbReference type="Gene3D" id="3.40.50.300">
    <property type="entry name" value="P-loop containing nucleotide triphosphate hydrolases"/>
    <property type="match status" value="1"/>
</dbReference>
<evidence type="ECO:0000256" key="1">
    <source>
        <dbReference type="ARBA" id="ARBA00005417"/>
    </source>
</evidence>
<evidence type="ECO:0000256" key="2">
    <source>
        <dbReference type="ARBA" id="ARBA00022448"/>
    </source>
</evidence>
<keyword evidence="7" id="KW-0378">Hydrolase</keyword>
<reference evidence="7 8" key="1">
    <citation type="submission" date="2019-02" db="EMBL/GenBank/DDBJ databases">
        <authorList>
            <person name="Khodamoradi S."/>
            <person name="Hahnke R.L."/>
            <person name="Kaempfer P."/>
            <person name="Schumann P."/>
            <person name="Rohde M."/>
            <person name="Steinert M."/>
            <person name="Luzhetskyy A."/>
            <person name="Wink J."/>
            <person name="Ruckert C."/>
        </authorList>
    </citation>
    <scope>NUCLEOTIDE SEQUENCE [LARGE SCALE GENOMIC DNA]</scope>
    <source>
        <strain evidence="7 8">M2</strain>
    </source>
</reference>
<dbReference type="OrthoDB" id="9804819at2"/>
<dbReference type="Proteomes" id="UP000292235">
    <property type="component" value="Chromosome"/>
</dbReference>
<dbReference type="EC" id="3.6.3.-" evidence="7"/>
<dbReference type="SUPFAM" id="SSF52540">
    <property type="entry name" value="P-loop containing nucleoside triphosphate hydrolases"/>
    <property type="match status" value="1"/>
</dbReference>
<evidence type="ECO:0000313" key="8">
    <source>
        <dbReference type="Proteomes" id="UP000292235"/>
    </source>
</evidence>
<dbReference type="AlphaFoldDB" id="A0A4P6QBA0"/>
<proteinExistence type="inferred from homology"/>
<dbReference type="PANTHER" id="PTHR43335:SF4">
    <property type="entry name" value="ABC TRANSPORTER, ATP-BINDING PROTEIN"/>
    <property type="match status" value="1"/>
</dbReference>
<gene>
    <name evidence="7" type="primary">yxlF6</name>
    <name evidence="7" type="ORF">EKD16_24675</name>
</gene>
<dbReference type="Pfam" id="PF13732">
    <property type="entry name" value="DrrA1-3_C"/>
    <property type="match status" value="1"/>
</dbReference>
<organism evidence="7 8">
    <name type="scientific">Streptomonospora litoralis</name>
    <dbReference type="NCBI Taxonomy" id="2498135"/>
    <lineage>
        <taxon>Bacteria</taxon>
        <taxon>Bacillati</taxon>
        <taxon>Actinomycetota</taxon>
        <taxon>Actinomycetes</taxon>
        <taxon>Streptosporangiales</taxon>
        <taxon>Nocardiopsidaceae</taxon>
        <taxon>Streptomonospora</taxon>
    </lineage>
</organism>
<dbReference type="Pfam" id="PF00005">
    <property type="entry name" value="ABC_tran"/>
    <property type="match status" value="1"/>
</dbReference>
<keyword evidence="3" id="KW-0547">Nucleotide-binding</keyword>
<evidence type="ECO:0000313" key="7">
    <source>
        <dbReference type="EMBL" id="QBI56677.1"/>
    </source>
</evidence>
<dbReference type="InterPro" id="IPR025302">
    <property type="entry name" value="DrrA1/2-like_C"/>
</dbReference>
<dbReference type="PANTHER" id="PTHR43335">
    <property type="entry name" value="ABC TRANSPORTER, ATP-BINDING PROTEIN"/>
    <property type="match status" value="1"/>
</dbReference>
<feature type="region of interest" description="Disordered" evidence="5">
    <location>
        <begin position="300"/>
        <end position="321"/>
    </location>
</feature>
<keyword evidence="8" id="KW-1185">Reference proteome</keyword>
<dbReference type="RefSeq" id="WP_131101703.1">
    <property type="nucleotide sequence ID" value="NZ_CP036455.1"/>
</dbReference>